<keyword evidence="2" id="KW-0210">Decarboxylase</keyword>
<accession>A0A9D4FS68</accession>
<dbReference type="PANTHER" id="PTHR11999">
    <property type="entry name" value="GROUP II PYRIDOXAL-5-PHOSPHATE DECARBOXYLASE"/>
    <property type="match status" value="1"/>
</dbReference>
<keyword evidence="2" id="KW-0456">Lyase</keyword>
<evidence type="ECO:0000256" key="2">
    <source>
        <dbReference type="ARBA" id="ARBA00022793"/>
    </source>
</evidence>
<evidence type="ECO:0008006" key="5">
    <source>
        <dbReference type="Google" id="ProtNLM"/>
    </source>
</evidence>
<keyword evidence="4" id="KW-1185">Reference proteome</keyword>
<sequence length="76" mass="9007">MDAEEFRRRGKEMIDYVADYLENIRERRVFPEVEPGYLRKLIPGEAPEEGESFENIFKDIERVIMPGVSGFICYFI</sequence>
<organism evidence="3 4">
    <name type="scientific">Dreissena polymorpha</name>
    <name type="common">Zebra mussel</name>
    <name type="synonym">Mytilus polymorpha</name>
    <dbReference type="NCBI Taxonomy" id="45954"/>
    <lineage>
        <taxon>Eukaryota</taxon>
        <taxon>Metazoa</taxon>
        <taxon>Spiralia</taxon>
        <taxon>Lophotrochozoa</taxon>
        <taxon>Mollusca</taxon>
        <taxon>Bivalvia</taxon>
        <taxon>Autobranchia</taxon>
        <taxon>Heteroconchia</taxon>
        <taxon>Euheterodonta</taxon>
        <taxon>Imparidentia</taxon>
        <taxon>Neoheterodontei</taxon>
        <taxon>Myida</taxon>
        <taxon>Dreissenoidea</taxon>
        <taxon>Dreissenidae</taxon>
        <taxon>Dreissena</taxon>
    </lineage>
</organism>
<dbReference type="PRINTS" id="PR00800">
    <property type="entry name" value="YHDCRBOXLASE"/>
</dbReference>
<dbReference type="InterPro" id="IPR010977">
    <property type="entry name" value="Aromatic_deC"/>
</dbReference>
<dbReference type="GO" id="GO:0005737">
    <property type="term" value="C:cytoplasm"/>
    <property type="evidence" value="ECO:0007669"/>
    <property type="project" value="TreeGrafter"/>
</dbReference>
<dbReference type="GO" id="GO:0016831">
    <property type="term" value="F:carboxy-lyase activity"/>
    <property type="evidence" value="ECO:0007669"/>
    <property type="project" value="UniProtKB-KW"/>
</dbReference>
<reference evidence="3" key="2">
    <citation type="submission" date="2020-11" db="EMBL/GenBank/DDBJ databases">
        <authorList>
            <person name="McCartney M.A."/>
            <person name="Auch B."/>
            <person name="Kono T."/>
            <person name="Mallez S."/>
            <person name="Becker A."/>
            <person name="Gohl D.M."/>
            <person name="Silverstein K.A.T."/>
            <person name="Koren S."/>
            <person name="Bechman K.B."/>
            <person name="Herman A."/>
            <person name="Abrahante J.E."/>
            <person name="Garbe J."/>
        </authorList>
    </citation>
    <scope>NUCLEOTIDE SEQUENCE</scope>
    <source>
        <strain evidence="3">Duluth1</strain>
        <tissue evidence="3">Whole animal</tissue>
    </source>
</reference>
<evidence type="ECO:0000313" key="4">
    <source>
        <dbReference type="Proteomes" id="UP000828390"/>
    </source>
</evidence>
<dbReference type="Gene3D" id="1.20.1340.10">
    <property type="entry name" value="dopa decarboxylase, N-terminal domain"/>
    <property type="match status" value="1"/>
</dbReference>
<dbReference type="GO" id="GO:0006520">
    <property type="term" value="P:amino acid metabolic process"/>
    <property type="evidence" value="ECO:0007669"/>
    <property type="project" value="InterPro"/>
</dbReference>
<dbReference type="EMBL" id="JAIWYP010000007">
    <property type="protein sequence ID" value="KAH3802679.1"/>
    <property type="molecule type" value="Genomic_DNA"/>
</dbReference>
<proteinExistence type="predicted"/>
<dbReference type="SUPFAM" id="SSF53383">
    <property type="entry name" value="PLP-dependent transferases"/>
    <property type="match status" value="1"/>
</dbReference>
<dbReference type="AlphaFoldDB" id="A0A9D4FS68"/>
<name>A0A9D4FS68_DREPO</name>
<comment type="subunit">
    <text evidence="1">Homodimer.</text>
</comment>
<gene>
    <name evidence="3" type="ORF">DPMN_156358</name>
</gene>
<dbReference type="PANTHER" id="PTHR11999:SF167">
    <property type="entry name" value="AROMATIC-L-AMINO-ACID DECARBOXYLASE"/>
    <property type="match status" value="1"/>
</dbReference>
<comment type="caution">
    <text evidence="3">The sequence shown here is derived from an EMBL/GenBank/DDBJ whole genome shotgun (WGS) entry which is preliminary data.</text>
</comment>
<evidence type="ECO:0000256" key="1">
    <source>
        <dbReference type="ARBA" id="ARBA00011738"/>
    </source>
</evidence>
<protein>
    <recommendedName>
        <fullName evidence="5">Dopa decarboxylase</fullName>
    </recommendedName>
</protein>
<dbReference type="Proteomes" id="UP000828390">
    <property type="component" value="Unassembled WGS sequence"/>
</dbReference>
<reference evidence="3" key="1">
    <citation type="journal article" date="2019" name="bioRxiv">
        <title>The Genome of the Zebra Mussel, Dreissena polymorpha: A Resource for Invasive Species Research.</title>
        <authorList>
            <person name="McCartney M.A."/>
            <person name="Auch B."/>
            <person name="Kono T."/>
            <person name="Mallez S."/>
            <person name="Zhang Y."/>
            <person name="Obille A."/>
            <person name="Becker A."/>
            <person name="Abrahante J.E."/>
            <person name="Garbe J."/>
            <person name="Badalamenti J.P."/>
            <person name="Herman A."/>
            <person name="Mangelson H."/>
            <person name="Liachko I."/>
            <person name="Sullivan S."/>
            <person name="Sone E.D."/>
            <person name="Koren S."/>
            <person name="Silverstein K.A.T."/>
            <person name="Beckman K.B."/>
            <person name="Gohl D.M."/>
        </authorList>
    </citation>
    <scope>NUCLEOTIDE SEQUENCE</scope>
    <source>
        <strain evidence="3">Duluth1</strain>
        <tissue evidence="3">Whole animal</tissue>
    </source>
</reference>
<evidence type="ECO:0000313" key="3">
    <source>
        <dbReference type="EMBL" id="KAH3802679.1"/>
    </source>
</evidence>
<dbReference type="InterPro" id="IPR015424">
    <property type="entry name" value="PyrdxlP-dep_Trfase"/>
</dbReference>